<evidence type="ECO:0000313" key="15">
    <source>
        <dbReference type="EMBL" id="KAE9287530.1"/>
    </source>
</evidence>
<evidence type="ECO:0000313" key="24">
    <source>
        <dbReference type="Proteomes" id="UP000486351"/>
    </source>
</evidence>
<dbReference type="EMBL" id="QXFY01003200">
    <property type="protein sequence ID" value="KAE9287530.1"/>
    <property type="molecule type" value="Genomic_DNA"/>
</dbReference>
<dbReference type="Proteomes" id="UP000440367">
    <property type="component" value="Unassembled WGS sequence"/>
</dbReference>
<keyword evidence="17" id="KW-1185">Reference proteome</keyword>
<evidence type="ECO:0000313" key="6">
    <source>
        <dbReference type="EMBL" id="KAE8921993.1"/>
    </source>
</evidence>
<evidence type="ECO:0000313" key="18">
    <source>
        <dbReference type="Proteomes" id="UP000437068"/>
    </source>
</evidence>
<evidence type="ECO:0000256" key="1">
    <source>
        <dbReference type="ARBA" id="ARBA00004613"/>
    </source>
</evidence>
<dbReference type="EMBL" id="QXFW01003339">
    <property type="protein sequence ID" value="KAE8971413.1"/>
    <property type="molecule type" value="Genomic_DNA"/>
</dbReference>
<evidence type="ECO:0000313" key="16">
    <source>
        <dbReference type="Proteomes" id="UP000429523"/>
    </source>
</evidence>
<protein>
    <recommendedName>
        <fullName evidence="5">RxLR effector protein</fullName>
    </recommendedName>
</protein>
<comment type="domain">
    <text evidence="5">The RxLR-dEER motif acts to carry the protein into the host cell cytoplasm through binding to cell surface phosphatidylinositol-3-phosphate.</text>
</comment>
<evidence type="ECO:0000313" key="25">
    <source>
        <dbReference type="Proteomes" id="UP000488956"/>
    </source>
</evidence>
<organism evidence="7 22">
    <name type="scientific">Phytophthora fragariae</name>
    <dbReference type="NCBI Taxonomy" id="53985"/>
    <lineage>
        <taxon>Eukaryota</taxon>
        <taxon>Sar</taxon>
        <taxon>Stramenopiles</taxon>
        <taxon>Oomycota</taxon>
        <taxon>Peronosporomycetes</taxon>
        <taxon>Peronosporales</taxon>
        <taxon>Peronosporaceae</taxon>
        <taxon>Phytophthora</taxon>
    </lineage>
</organism>
<dbReference type="Proteomes" id="UP000486351">
    <property type="component" value="Unassembled WGS sequence"/>
</dbReference>
<reference evidence="22 23" key="1">
    <citation type="submission" date="2018-09" db="EMBL/GenBank/DDBJ databases">
        <title>Genomic investigation of the strawberry pathogen Phytophthora fragariae indicates pathogenicity is determined by transcriptional variation in three key races.</title>
        <authorList>
            <person name="Adams T.M."/>
            <person name="Armitage A.D."/>
            <person name="Sobczyk M.K."/>
            <person name="Bates H.J."/>
            <person name="Dunwell J.M."/>
            <person name="Nellist C.F."/>
            <person name="Harrison R.J."/>
        </authorList>
    </citation>
    <scope>NUCLEOTIDE SEQUENCE [LARGE SCALE GENOMIC DNA]</scope>
    <source>
        <strain evidence="14 18">A4</strain>
        <strain evidence="13 19">BC-1</strain>
        <strain evidence="12 23">BC-23</strain>
        <strain evidence="11 17">NOV-27</strain>
        <strain evidence="10 20">NOV-5</strain>
        <strain evidence="9 21">NOV-71</strain>
        <strain evidence="15 24">NOV-77</strain>
        <strain evidence="6 16">NOV-9</strain>
        <strain evidence="8 25">ONT-3</strain>
        <strain evidence="7 22">SCRP245</strain>
    </source>
</reference>
<evidence type="ECO:0000313" key="14">
    <source>
        <dbReference type="EMBL" id="KAE9275972.1"/>
    </source>
</evidence>
<evidence type="ECO:0000313" key="12">
    <source>
        <dbReference type="EMBL" id="KAE9177370.1"/>
    </source>
</evidence>
<dbReference type="EMBL" id="QXGE01003279">
    <property type="protein sequence ID" value="KAE9275972.1"/>
    <property type="molecule type" value="Genomic_DNA"/>
</dbReference>
<evidence type="ECO:0000313" key="10">
    <source>
        <dbReference type="EMBL" id="KAE9084601.1"/>
    </source>
</evidence>
<evidence type="ECO:0000313" key="9">
    <source>
        <dbReference type="EMBL" id="KAE9070217.1"/>
    </source>
</evidence>
<dbReference type="Proteomes" id="UP000441208">
    <property type="component" value="Unassembled WGS sequence"/>
</dbReference>
<dbReference type="EMBL" id="QXGF01003256">
    <property type="protein sequence ID" value="KAE8921993.1"/>
    <property type="molecule type" value="Genomic_DNA"/>
</dbReference>
<feature type="chain" id="PRO_5044948051" description="RxLR effector protein" evidence="5">
    <location>
        <begin position="20"/>
        <end position="189"/>
    </location>
</feature>
<proteinExistence type="inferred from homology"/>
<accession>A0A6A3HTP9</accession>
<dbReference type="Proteomes" id="UP000440732">
    <property type="component" value="Unassembled WGS sequence"/>
</dbReference>
<dbReference type="Proteomes" id="UP000433483">
    <property type="component" value="Unassembled WGS sequence"/>
</dbReference>
<dbReference type="Proteomes" id="UP000429523">
    <property type="component" value="Unassembled WGS sequence"/>
</dbReference>
<evidence type="ECO:0000313" key="19">
    <source>
        <dbReference type="Proteomes" id="UP000440367"/>
    </source>
</evidence>
<evidence type="ECO:0000256" key="3">
    <source>
        <dbReference type="ARBA" id="ARBA00022525"/>
    </source>
</evidence>
<evidence type="ECO:0000313" key="20">
    <source>
        <dbReference type="Proteomes" id="UP000440732"/>
    </source>
</evidence>
<feature type="signal peptide" evidence="5">
    <location>
        <begin position="1"/>
        <end position="19"/>
    </location>
</feature>
<sequence length="189" mass="22156">MRHCNLLLLAFTLVVAASAHVVANTLVVARSDPNEVFGGRLLRSDQKEDTEDEEDSEDRAFDLNWLRFWWLRRGATKLKTTDVISTRESKWIEAWANKNLSPNYVYKQLGLAKQGDKAMQSKNYRLFEAYTERLFAKDQAVYTKWLDAKMTPEDVYKALKLDKLHGAKATTNPDYRRYEVYLFKWHELN</sequence>
<dbReference type="Proteomes" id="UP000460718">
    <property type="component" value="Unassembled WGS sequence"/>
</dbReference>
<comment type="caution">
    <text evidence="7">The sequence shown here is derived from an EMBL/GenBank/DDBJ whole genome shotgun (WGS) entry which is preliminary data.</text>
</comment>
<dbReference type="OrthoDB" id="128409at2759"/>
<comment type="function">
    <text evidence="5">Effector that suppresses plant defense responses during pathogen infection.</text>
</comment>
<gene>
    <name evidence="14" type="ORF">PF001_g26348</name>
    <name evidence="13" type="ORF">PF002_g27528</name>
    <name evidence="12" type="ORF">PF004_g25796</name>
    <name evidence="11" type="ORF">PF005_g27036</name>
    <name evidence="10" type="ORF">PF006_g26440</name>
    <name evidence="9" type="ORF">PF007_g27023</name>
    <name evidence="15" type="ORF">PF008_g26380</name>
    <name evidence="6" type="ORF">PF009_g27732</name>
    <name evidence="8" type="ORF">PF010_g26553</name>
    <name evidence="7" type="ORF">PF011_g26041</name>
</gene>
<evidence type="ECO:0000256" key="2">
    <source>
        <dbReference type="ARBA" id="ARBA00010400"/>
    </source>
</evidence>
<keyword evidence="3 5" id="KW-0964">Secreted</keyword>
<dbReference type="EMBL" id="QXFX01003324">
    <property type="protein sequence ID" value="KAE9069724.1"/>
    <property type="molecule type" value="Genomic_DNA"/>
</dbReference>
<dbReference type="Proteomes" id="UP000488956">
    <property type="component" value="Unassembled WGS sequence"/>
</dbReference>
<evidence type="ECO:0000313" key="17">
    <source>
        <dbReference type="Proteomes" id="UP000433483"/>
    </source>
</evidence>
<evidence type="ECO:0000313" key="8">
    <source>
        <dbReference type="EMBL" id="KAE9069724.1"/>
    </source>
</evidence>
<dbReference type="Pfam" id="PF16810">
    <property type="entry name" value="RXLR"/>
    <property type="match status" value="1"/>
</dbReference>
<dbReference type="EMBL" id="QXGA01003327">
    <property type="protein sequence ID" value="KAE9084601.1"/>
    <property type="molecule type" value="Genomic_DNA"/>
</dbReference>
<dbReference type="AlphaFoldDB" id="A0A6A3HTP9"/>
<evidence type="ECO:0000313" key="13">
    <source>
        <dbReference type="EMBL" id="KAE9180572.1"/>
    </source>
</evidence>
<evidence type="ECO:0000313" key="21">
    <source>
        <dbReference type="Proteomes" id="UP000441208"/>
    </source>
</evidence>
<evidence type="ECO:0000313" key="7">
    <source>
        <dbReference type="EMBL" id="KAE8971413.1"/>
    </source>
</evidence>
<comment type="similarity">
    <text evidence="2 5">Belongs to the RxLR effector family.</text>
</comment>
<dbReference type="EMBL" id="QXGB01003276">
    <property type="protein sequence ID" value="KAE9171699.1"/>
    <property type="molecule type" value="Genomic_DNA"/>
</dbReference>
<name>A0A6A3HTP9_9STRA</name>
<comment type="subcellular location">
    <subcellularLocation>
        <location evidence="1 5">Secreted</location>
    </subcellularLocation>
</comment>
<evidence type="ECO:0000256" key="4">
    <source>
        <dbReference type="ARBA" id="ARBA00022729"/>
    </source>
</evidence>
<dbReference type="Proteomes" id="UP000476176">
    <property type="component" value="Unassembled WGS sequence"/>
</dbReference>
<dbReference type="EMBL" id="QXGC01003233">
    <property type="protein sequence ID" value="KAE9177370.1"/>
    <property type="molecule type" value="Genomic_DNA"/>
</dbReference>
<dbReference type="EMBL" id="QXGD01003115">
    <property type="protein sequence ID" value="KAE9180572.1"/>
    <property type="molecule type" value="Genomic_DNA"/>
</dbReference>
<dbReference type="Proteomes" id="UP000437068">
    <property type="component" value="Unassembled WGS sequence"/>
</dbReference>
<evidence type="ECO:0000256" key="5">
    <source>
        <dbReference type="RuleBase" id="RU367124"/>
    </source>
</evidence>
<evidence type="ECO:0000313" key="23">
    <source>
        <dbReference type="Proteomes" id="UP000476176"/>
    </source>
</evidence>
<keyword evidence="4 5" id="KW-0732">Signal</keyword>
<evidence type="ECO:0000313" key="11">
    <source>
        <dbReference type="EMBL" id="KAE9171699.1"/>
    </source>
</evidence>
<dbReference type="InterPro" id="IPR031825">
    <property type="entry name" value="RXLR"/>
</dbReference>
<dbReference type="EMBL" id="QXFZ01003259">
    <property type="protein sequence ID" value="KAE9070217.1"/>
    <property type="molecule type" value="Genomic_DNA"/>
</dbReference>
<evidence type="ECO:0000313" key="22">
    <source>
        <dbReference type="Proteomes" id="UP000460718"/>
    </source>
</evidence>